<name>A0ABR4JTN9_9EURO</name>
<dbReference type="SUPFAM" id="SSF48403">
    <property type="entry name" value="Ankyrin repeat"/>
    <property type="match status" value="1"/>
</dbReference>
<accession>A0ABR4JTN9</accession>
<keyword evidence="2" id="KW-1133">Transmembrane helix</keyword>
<organism evidence="4 5">
    <name type="scientific">Aspergillus pseudodeflectus</name>
    <dbReference type="NCBI Taxonomy" id="176178"/>
    <lineage>
        <taxon>Eukaryota</taxon>
        <taxon>Fungi</taxon>
        <taxon>Dikarya</taxon>
        <taxon>Ascomycota</taxon>
        <taxon>Pezizomycotina</taxon>
        <taxon>Eurotiomycetes</taxon>
        <taxon>Eurotiomycetidae</taxon>
        <taxon>Eurotiales</taxon>
        <taxon>Aspergillaceae</taxon>
        <taxon>Aspergillus</taxon>
        <taxon>Aspergillus subgen. Nidulantes</taxon>
    </lineage>
</organism>
<keyword evidence="1" id="KW-0040">ANK repeat</keyword>
<evidence type="ECO:0000313" key="4">
    <source>
        <dbReference type="EMBL" id="KAL2843405.1"/>
    </source>
</evidence>
<dbReference type="InterPro" id="IPR002110">
    <property type="entry name" value="Ankyrin_rpt"/>
</dbReference>
<comment type="caution">
    <text evidence="4">The sequence shown here is derived from an EMBL/GenBank/DDBJ whole genome shotgun (WGS) entry which is preliminary data.</text>
</comment>
<dbReference type="Proteomes" id="UP001610444">
    <property type="component" value="Unassembled WGS sequence"/>
</dbReference>
<dbReference type="Pfam" id="PF12796">
    <property type="entry name" value="Ank_2"/>
    <property type="match status" value="2"/>
</dbReference>
<dbReference type="RefSeq" id="XP_070895583.1">
    <property type="nucleotide sequence ID" value="XM_071046543.1"/>
</dbReference>
<dbReference type="InterPro" id="IPR001810">
    <property type="entry name" value="F-box_dom"/>
</dbReference>
<evidence type="ECO:0000256" key="2">
    <source>
        <dbReference type="SAM" id="Phobius"/>
    </source>
</evidence>
<feature type="domain" description="F-box" evidence="3">
    <location>
        <begin position="1"/>
        <end position="45"/>
    </location>
</feature>
<dbReference type="SMART" id="SM00248">
    <property type="entry name" value="ANK"/>
    <property type="match status" value="5"/>
</dbReference>
<sequence>MSLVTLPQELLLAIAQQLSDRDLSHIAATSRYALSLLEPELYQRGLQYVGPSTPALVWATGFQRVATVQKVFTDSQPEGILLFDALMEAAGRGNVELTKLLLQHGAPTDLDENQRVEFLHRRALWSSSPLGAAAGREYPDTVSLLLKHGARVDARNEHGFTALWFAGIRPARACIAVLIEAGADINVRDRYGSTPFDNLNQLSSMAPDSVAIGHFLQAGADLSGPRSPALDMISYGDDDCKRLVLKYGLPHRSNVPPSVLLLAAAALAYQGTARALLLRYEIDVDATVDKNGRNAVMLAARFGHDSTIRLLIPHITHPIESFRTANGRSILHLAVRSRSLSTVQLIASMSETLFTIRDESGDTPLLFTAGHDKDWDTSPSYEQRTCQSSEGLHPKRESRVEFARATRRTTRIRLLVTFLSILLFLFMFFLMFLRLS</sequence>
<dbReference type="PROSITE" id="PS50181">
    <property type="entry name" value="FBOX"/>
    <property type="match status" value="1"/>
</dbReference>
<dbReference type="Gene3D" id="1.25.40.20">
    <property type="entry name" value="Ankyrin repeat-containing domain"/>
    <property type="match status" value="2"/>
</dbReference>
<dbReference type="GeneID" id="98161707"/>
<feature type="repeat" description="ANK" evidence="1">
    <location>
        <begin position="158"/>
        <end position="190"/>
    </location>
</feature>
<keyword evidence="2" id="KW-0812">Transmembrane</keyword>
<feature type="transmembrane region" description="Helical" evidence="2">
    <location>
        <begin position="414"/>
        <end position="433"/>
    </location>
</feature>
<feature type="repeat" description="ANK" evidence="1">
    <location>
        <begin position="85"/>
        <end position="113"/>
    </location>
</feature>
<evidence type="ECO:0000256" key="1">
    <source>
        <dbReference type="PROSITE-ProRule" id="PRU00023"/>
    </source>
</evidence>
<reference evidence="4 5" key="1">
    <citation type="submission" date="2024-07" db="EMBL/GenBank/DDBJ databases">
        <title>Section-level genome sequencing and comparative genomics of Aspergillus sections Usti and Cavernicolus.</title>
        <authorList>
            <consortium name="Lawrence Berkeley National Laboratory"/>
            <person name="Nybo J.L."/>
            <person name="Vesth T.C."/>
            <person name="Theobald S."/>
            <person name="Frisvad J.C."/>
            <person name="Larsen T.O."/>
            <person name="Kjaerboelling I."/>
            <person name="Rothschild-Mancinelli K."/>
            <person name="Lyhne E.K."/>
            <person name="Kogle M.E."/>
            <person name="Barry K."/>
            <person name="Clum A."/>
            <person name="Na H."/>
            <person name="Ledsgaard L."/>
            <person name="Lin J."/>
            <person name="Lipzen A."/>
            <person name="Kuo A."/>
            <person name="Riley R."/>
            <person name="Mondo S."/>
            <person name="LaButti K."/>
            <person name="Haridas S."/>
            <person name="Pangalinan J."/>
            <person name="Salamov A.A."/>
            <person name="Simmons B.A."/>
            <person name="Magnuson J.K."/>
            <person name="Chen J."/>
            <person name="Drula E."/>
            <person name="Henrissat B."/>
            <person name="Wiebenga A."/>
            <person name="Lubbers R.J."/>
            <person name="Gomes A.C."/>
            <person name="Macurrencykelacurrency M.R."/>
            <person name="Stajich J."/>
            <person name="Grigoriev I.V."/>
            <person name="Mortensen U.H."/>
            <person name="De vries R.P."/>
            <person name="Baker S.E."/>
            <person name="Andersen M.R."/>
        </authorList>
    </citation>
    <scope>NUCLEOTIDE SEQUENCE [LARGE SCALE GENOMIC DNA]</scope>
    <source>
        <strain evidence="4 5">CBS 756.74</strain>
    </source>
</reference>
<dbReference type="CDD" id="cd09917">
    <property type="entry name" value="F-box_SF"/>
    <property type="match status" value="1"/>
</dbReference>
<dbReference type="PANTHER" id="PTHR24118">
    <property type="entry name" value="POTE ANKYRIN DOMAIN"/>
    <property type="match status" value="1"/>
</dbReference>
<dbReference type="InterPro" id="IPR036770">
    <property type="entry name" value="Ankyrin_rpt-contain_sf"/>
</dbReference>
<proteinExistence type="predicted"/>
<dbReference type="PANTHER" id="PTHR24118:SF99">
    <property type="entry name" value="POTE ANKYRIN DOMAIN FAMILY MEMBER 3C-RELATED"/>
    <property type="match status" value="1"/>
</dbReference>
<evidence type="ECO:0000313" key="5">
    <source>
        <dbReference type="Proteomes" id="UP001610444"/>
    </source>
</evidence>
<dbReference type="PROSITE" id="PS50088">
    <property type="entry name" value="ANK_REPEAT"/>
    <property type="match status" value="3"/>
</dbReference>
<dbReference type="EMBL" id="JBFXLR010000046">
    <property type="protein sequence ID" value="KAL2843405.1"/>
    <property type="molecule type" value="Genomic_DNA"/>
</dbReference>
<protein>
    <submittedName>
        <fullName evidence="4">Ankyrin repeat-containing domain protein</fullName>
    </submittedName>
</protein>
<gene>
    <name evidence="4" type="ORF">BJX68DRAFT_270137</name>
</gene>
<keyword evidence="5" id="KW-1185">Reference proteome</keyword>
<evidence type="ECO:0000259" key="3">
    <source>
        <dbReference type="PROSITE" id="PS50181"/>
    </source>
</evidence>
<keyword evidence="2" id="KW-0472">Membrane</keyword>
<feature type="repeat" description="ANK" evidence="1">
    <location>
        <begin position="125"/>
        <end position="157"/>
    </location>
</feature>